<feature type="compositionally biased region" description="Acidic residues" evidence="10">
    <location>
        <begin position="475"/>
        <end position="490"/>
    </location>
</feature>
<feature type="domain" description="Flagellar M-ring N-terminal" evidence="12">
    <location>
        <begin position="47"/>
        <end position="221"/>
    </location>
</feature>
<dbReference type="NCBIfam" id="TIGR00206">
    <property type="entry name" value="fliF"/>
    <property type="match status" value="1"/>
</dbReference>
<dbReference type="PANTHER" id="PTHR30046:SF0">
    <property type="entry name" value="FLAGELLAR M-RING PROTEIN"/>
    <property type="match status" value="1"/>
</dbReference>
<dbReference type="EMBL" id="QJJQ01000003">
    <property type="protein sequence ID" value="PXW88604.1"/>
    <property type="molecule type" value="Genomic_DNA"/>
</dbReference>
<evidence type="ECO:0000256" key="1">
    <source>
        <dbReference type="ARBA" id="ARBA00004117"/>
    </source>
</evidence>
<name>A0A2V3W5Y8_9BACI</name>
<proteinExistence type="inferred from homology"/>
<evidence type="ECO:0000256" key="10">
    <source>
        <dbReference type="SAM" id="MobiDB-lite"/>
    </source>
</evidence>
<keyword evidence="7 11" id="KW-0472">Membrane</keyword>
<organism evidence="14 15">
    <name type="scientific">Pseudogracilibacillus auburnensis</name>
    <dbReference type="NCBI Taxonomy" id="1494959"/>
    <lineage>
        <taxon>Bacteria</taxon>
        <taxon>Bacillati</taxon>
        <taxon>Bacillota</taxon>
        <taxon>Bacilli</taxon>
        <taxon>Bacillales</taxon>
        <taxon>Bacillaceae</taxon>
        <taxon>Pseudogracilibacillus</taxon>
    </lineage>
</organism>
<keyword evidence="14" id="KW-0966">Cell projection</keyword>
<dbReference type="Pfam" id="PF08345">
    <property type="entry name" value="YscJ_FliF_C"/>
    <property type="match status" value="1"/>
</dbReference>
<dbReference type="InterPro" id="IPR013556">
    <property type="entry name" value="Flag_M-ring_C"/>
</dbReference>
<evidence type="ECO:0000256" key="5">
    <source>
        <dbReference type="ARBA" id="ARBA00022692"/>
    </source>
</evidence>
<dbReference type="InterPro" id="IPR006182">
    <property type="entry name" value="FliF_N_dom"/>
</dbReference>
<evidence type="ECO:0000256" key="9">
    <source>
        <dbReference type="PIRNR" id="PIRNR004862"/>
    </source>
</evidence>
<evidence type="ECO:0000259" key="13">
    <source>
        <dbReference type="Pfam" id="PF08345"/>
    </source>
</evidence>
<dbReference type="InterPro" id="IPR043427">
    <property type="entry name" value="YscJ/FliF"/>
</dbReference>
<reference evidence="14 15" key="1">
    <citation type="submission" date="2018-05" db="EMBL/GenBank/DDBJ databases">
        <title>Genomic Encyclopedia of Type Strains, Phase IV (KMG-IV): sequencing the most valuable type-strain genomes for metagenomic binning, comparative biology and taxonomic classification.</title>
        <authorList>
            <person name="Goeker M."/>
        </authorList>
    </citation>
    <scope>NUCLEOTIDE SEQUENCE [LARGE SCALE GENOMIC DNA]</scope>
    <source>
        <strain evidence="14 15">DSM 28556</strain>
    </source>
</reference>
<comment type="function">
    <text evidence="9">The M ring may be actively involved in energy transduction.</text>
</comment>
<dbReference type="Proteomes" id="UP000247978">
    <property type="component" value="Unassembled WGS sequence"/>
</dbReference>
<evidence type="ECO:0000313" key="15">
    <source>
        <dbReference type="Proteomes" id="UP000247978"/>
    </source>
</evidence>
<dbReference type="GO" id="GO:0009431">
    <property type="term" value="C:bacterial-type flagellum basal body, MS ring"/>
    <property type="evidence" value="ECO:0007669"/>
    <property type="project" value="InterPro"/>
</dbReference>
<sequence length="530" mass="59678">MKEKWEQISQQIKLLWINSSKKQKTLFFSIFGIVIAFIAAITIFTSSNHFVPLYTNLSIQEVGQIKEELDSRNIPYELESGGTTIKVPEEQSEQLLVDLAGQGIPHSGNIDYSFFSENASWGITDNEFNMMKLDAMQTELANLIKSVDGIEDAKVMINLPQQSVFVSDSIENASASIVLHTQYGYEFKGNQIESLYHLVSKAIPNLPAENIVIMNQYFEYFDQLSVSGAENEFSQQQNIKRDIERDIQKRLQQMLGTMVGMDKVIASVTADIDFTNENRVEELVEPVDIDNMEGIPVSIETIQETFEGNQAQGGVAGTGDEDIANYPGVAAGEEGDYELAKETINYELNRIHKDIAESPYKIRDLGIQVVVDSVRQVDGDNVELLTQQEQNTVEDGIASIVNSMITTSIDKEYGEVDPEEKVSIVFQEFNGRDTTIPDNTTPIIPMWMYIVGSILLVVIIILVVLLLRNRRKEEEEPSVDSFDMTEEPEVPDISNQPKSEADVQREQLEKMAKDQPEDFAKLLRSWISDD</sequence>
<evidence type="ECO:0000256" key="6">
    <source>
        <dbReference type="ARBA" id="ARBA00022989"/>
    </source>
</evidence>
<keyword evidence="8 9" id="KW-0975">Bacterial flagellum</keyword>
<keyword evidence="4" id="KW-1003">Cell membrane</keyword>
<feature type="transmembrane region" description="Helical" evidence="11">
    <location>
        <begin position="446"/>
        <end position="467"/>
    </location>
</feature>
<keyword evidence="14" id="KW-0282">Flagellum</keyword>
<evidence type="ECO:0000256" key="2">
    <source>
        <dbReference type="ARBA" id="ARBA00004651"/>
    </source>
</evidence>
<dbReference type="InterPro" id="IPR045851">
    <property type="entry name" value="AMP-bd_C_sf"/>
</dbReference>
<dbReference type="PIRSF" id="PIRSF004862">
    <property type="entry name" value="FliF"/>
    <property type="match status" value="1"/>
</dbReference>
<feature type="compositionally biased region" description="Basic and acidic residues" evidence="10">
    <location>
        <begin position="499"/>
        <end position="516"/>
    </location>
</feature>
<dbReference type="GO" id="GO:0071973">
    <property type="term" value="P:bacterial-type flagellum-dependent cell motility"/>
    <property type="evidence" value="ECO:0007669"/>
    <property type="project" value="InterPro"/>
</dbReference>
<feature type="region of interest" description="Disordered" evidence="10">
    <location>
        <begin position="475"/>
        <end position="516"/>
    </location>
</feature>
<dbReference type="PANTHER" id="PTHR30046">
    <property type="entry name" value="FLAGELLAR M-RING PROTEIN"/>
    <property type="match status" value="1"/>
</dbReference>
<dbReference type="InterPro" id="IPR000067">
    <property type="entry name" value="FlgMring_FliF"/>
</dbReference>
<evidence type="ECO:0000256" key="4">
    <source>
        <dbReference type="ARBA" id="ARBA00022475"/>
    </source>
</evidence>
<evidence type="ECO:0000256" key="8">
    <source>
        <dbReference type="ARBA" id="ARBA00023143"/>
    </source>
</evidence>
<comment type="subcellular location">
    <subcellularLocation>
        <location evidence="1 9">Bacterial flagellum basal body</location>
    </subcellularLocation>
    <subcellularLocation>
        <location evidence="2">Cell membrane</location>
        <topology evidence="2">Multi-pass membrane protein</topology>
    </subcellularLocation>
</comment>
<dbReference type="GO" id="GO:0003774">
    <property type="term" value="F:cytoskeletal motor activity"/>
    <property type="evidence" value="ECO:0007669"/>
    <property type="project" value="InterPro"/>
</dbReference>
<evidence type="ECO:0000256" key="11">
    <source>
        <dbReference type="SAM" id="Phobius"/>
    </source>
</evidence>
<keyword evidence="14" id="KW-0969">Cilium</keyword>
<comment type="caution">
    <text evidence="14">The sequence shown here is derived from an EMBL/GenBank/DDBJ whole genome shotgun (WGS) entry which is preliminary data.</text>
</comment>
<dbReference type="Pfam" id="PF01514">
    <property type="entry name" value="YscJ_FliF"/>
    <property type="match status" value="1"/>
</dbReference>
<keyword evidence="15" id="KW-1185">Reference proteome</keyword>
<feature type="domain" description="Flagellar M-ring C-terminal" evidence="13">
    <location>
        <begin position="255"/>
        <end position="399"/>
    </location>
</feature>
<evidence type="ECO:0000259" key="12">
    <source>
        <dbReference type="Pfam" id="PF01514"/>
    </source>
</evidence>
<dbReference type="RefSeq" id="WP_110394443.1">
    <property type="nucleotide sequence ID" value="NZ_JBHUHB010000001.1"/>
</dbReference>
<accession>A0A2V3W5Y8</accession>
<dbReference type="PRINTS" id="PR01009">
    <property type="entry name" value="FLGMRINGFLIF"/>
</dbReference>
<dbReference type="AlphaFoldDB" id="A0A2V3W5Y8"/>
<gene>
    <name evidence="14" type="ORF">DFR56_103109</name>
</gene>
<keyword evidence="5 11" id="KW-0812">Transmembrane</keyword>
<feature type="transmembrane region" description="Helical" evidence="11">
    <location>
        <begin position="25"/>
        <end position="44"/>
    </location>
</feature>
<evidence type="ECO:0000256" key="7">
    <source>
        <dbReference type="ARBA" id="ARBA00023136"/>
    </source>
</evidence>
<dbReference type="GO" id="GO:0005886">
    <property type="term" value="C:plasma membrane"/>
    <property type="evidence" value="ECO:0007669"/>
    <property type="project" value="UniProtKB-SubCell"/>
</dbReference>
<evidence type="ECO:0000313" key="14">
    <source>
        <dbReference type="EMBL" id="PXW88604.1"/>
    </source>
</evidence>
<dbReference type="Gene3D" id="3.30.300.30">
    <property type="match status" value="1"/>
</dbReference>
<dbReference type="OrthoDB" id="9807026at2"/>
<comment type="similarity">
    <text evidence="3 9">Belongs to the FliF family.</text>
</comment>
<evidence type="ECO:0000256" key="3">
    <source>
        <dbReference type="ARBA" id="ARBA00007971"/>
    </source>
</evidence>
<keyword evidence="6 11" id="KW-1133">Transmembrane helix</keyword>
<protein>
    <recommendedName>
        <fullName evidence="9">Flagellar M-ring protein</fullName>
    </recommendedName>
</protein>